<proteinExistence type="inferred from homology"/>
<reference evidence="8" key="1">
    <citation type="journal article" date="2015" name="Genome Announc.">
        <title>High-Quality Draft Genome Sequence of Desulfovibrio carbinoliphilus FW-101-2B, an Organic Acid-Oxidizing Sulfate-Reducing Bacterium Isolated from Uranium(VI)-Contaminated Groundwater.</title>
        <authorList>
            <person name="Ramsay B.D."/>
            <person name="Hwang C."/>
            <person name="Woo H.L."/>
            <person name="Carroll S.L."/>
            <person name="Lucas S."/>
            <person name="Han J."/>
            <person name="Lapidus A.L."/>
            <person name="Cheng J.F."/>
            <person name="Goodwin L.A."/>
            <person name="Pitluck S."/>
            <person name="Peters L."/>
            <person name="Chertkov O."/>
            <person name="Held B."/>
            <person name="Detter J.C."/>
            <person name="Han C.S."/>
            <person name="Tapia R."/>
            <person name="Land M.L."/>
            <person name="Hauser L.J."/>
            <person name="Kyrpides N.C."/>
            <person name="Ivanova N.N."/>
            <person name="Mikhailova N."/>
            <person name="Pagani I."/>
            <person name="Woyke T."/>
            <person name="Arkin A.P."/>
            <person name="Dehal P."/>
            <person name="Chivian D."/>
            <person name="Criddle C.S."/>
            <person name="Wu W."/>
            <person name="Chakraborty R."/>
            <person name="Hazen T.C."/>
            <person name="Fields M.W."/>
        </authorList>
    </citation>
    <scope>NUCLEOTIDE SEQUENCE [LARGE SCALE GENOMIC DNA]</scope>
    <source>
        <strain evidence="8">FW-101-2B</strain>
    </source>
</reference>
<dbReference type="GO" id="GO:0004316">
    <property type="term" value="F:3-oxoacyl-[acyl-carrier-protein] reductase (NADPH) activity"/>
    <property type="evidence" value="ECO:0007669"/>
    <property type="project" value="UniProtKB-UniRule"/>
</dbReference>
<dbReference type="PRINTS" id="PR00080">
    <property type="entry name" value="SDRFAMILY"/>
</dbReference>
<feature type="binding site" evidence="4">
    <location>
        <begin position="150"/>
        <end position="154"/>
    </location>
    <ligand>
        <name>NADP(+)</name>
        <dbReference type="ChEBI" id="CHEBI:58349"/>
    </ligand>
</feature>
<comment type="function">
    <text evidence="5">Catalyzes the NADPH-dependent reduction of beta-ketoacyl-ACP substrates to beta-hydroxyacyl-ACP products, the first reductive step in the elongation cycle of fatty acid biosynthesis.</text>
</comment>
<dbReference type="NCBIfam" id="NF009466">
    <property type="entry name" value="PRK12826.1-2"/>
    <property type="match status" value="1"/>
</dbReference>
<comment type="subunit">
    <text evidence="5">Homotetramer.</text>
</comment>
<accession>G7QA23</accession>
<feature type="binding site" evidence="4">
    <location>
        <begin position="8"/>
        <end position="11"/>
    </location>
    <ligand>
        <name>NADP(+)</name>
        <dbReference type="ChEBI" id="CHEBI:58349"/>
    </ligand>
</feature>
<keyword evidence="8" id="KW-1185">Reference proteome</keyword>
<dbReference type="Proteomes" id="UP000004662">
    <property type="component" value="Chromosome"/>
</dbReference>
<dbReference type="Pfam" id="PF13561">
    <property type="entry name" value="adh_short_C2"/>
    <property type="match status" value="1"/>
</dbReference>
<feature type="active site" description="Proton acceptor" evidence="3">
    <location>
        <position position="150"/>
    </location>
</feature>
<evidence type="ECO:0000256" key="2">
    <source>
        <dbReference type="ARBA" id="ARBA00023002"/>
    </source>
</evidence>
<evidence type="ECO:0000256" key="4">
    <source>
        <dbReference type="PIRSR" id="PIRSR611284-2"/>
    </source>
</evidence>
<dbReference type="UniPathway" id="UPA00094"/>
<keyword evidence="5" id="KW-0443">Lipid metabolism</keyword>
<organism evidence="7 8">
    <name type="scientific">Solidesulfovibrio carbinoliphilus subsp. oakridgensis</name>
    <dbReference type="NCBI Taxonomy" id="694327"/>
    <lineage>
        <taxon>Bacteria</taxon>
        <taxon>Pseudomonadati</taxon>
        <taxon>Thermodesulfobacteriota</taxon>
        <taxon>Desulfovibrionia</taxon>
        <taxon>Desulfovibrionales</taxon>
        <taxon>Desulfovibrionaceae</taxon>
        <taxon>Solidesulfovibrio</taxon>
    </lineage>
</organism>
<dbReference type="FunFam" id="3.40.50.720:FF:000173">
    <property type="entry name" value="3-oxoacyl-[acyl-carrier protein] reductase"/>
    <property type="match status" value="1"/>
</dbReference>
<dbReference type="GO" id="GO:0006633">
    <property type="term" value="P:fatty acid biosynthetic process"/>
    <property type="evidence" value="ECO:0007669"/>
    <property type="project" value="UniProtKB-UniPathway"/>
</dbReference>
<feature type="domain" description="Ketoreductase" evidence="6">
    <location>
        <begin position="2"/>
        <end position="181"/>
    </location>
</feature>
<dbReference type="GO" id="GO:0051287">
    <property type="term" value="F:NAD binding"/>
    <property type="evidence" value="ECO:0007669"/>
    <property type="project" value="UniProtKB-UniRule"/>
</dbReference>
<dbReference type="InterPro" id="IPR020904">
    <property type="entry name" value="Sc_DH/Rdtase_CS"/>
</dbReference>
<dbReference type="SMART" id="SM00822">
    <property type="entry name" value="PKS_KR"/>
    <property type="match status" value="1"/>
</dbReference>
<comment type="catalytic activity">
    <reaction evidence="5">
        <text>a (3R)-hydroxyacyl-[ACP] + NADP(+) = a 3-oxoacyl-[ACP] + NADPH + H(+)</text>
        <dbReference type="Rhea" id="RHEA:17397"/>
        <dbReference type="Rhea" id="RHEA-COMP:9916"/>
        <dbReference type="Rhea" id="RHEA-COMP:9945"/>
        <dbReference type="ChEBI" id="CHEBI:15378"/>
        <dbReference type="ChEBI" id="CHEBI:57783"/>
        <dbReference type="ChEBI" id="CHEBI:58349"/>
        <dbReference type="ChEBI" id="CHEBI:78776"/>
        <dbReference type="ChEBI" id="CHEBI:78827"/>
        <dbReference type="EC" id="1.1.1.100"/>
    </reaction>
</comment>
<feature type="binding site" evidence="4">
    <location>
        <position position="85"/>
    </location>
    <ligand>
        <name>NADP(+)</name>
        <dbReference type="ChEBI" id="CHEBI:58349"/>
    </ligand>
</feature>
<keyword evidence="2 5" id="KW-0560">Oxidoreductase</keyword>
<evidence type="ECO:0000256" key="5">
    <source>
        <dbReference type="RuleBase" id="RU366074"/>
    </source>
</evidence>
<dbReference type="InterPro" id="IPR002347">
    <property type="entry name" value="SDR_fam"/>
</dbReference>
<comment type="similarity">
    <text evidence="1 5">Belongs to the short-chain dehydrogenases/reductases (SDR) family.</text>
</comment>
<evidence type="ECO:0000313" key="7">
    <source>
        <dbReference type="EMBL" id="EHJ47853.1"/>
    </source>
</evidence>
<comment type="pathway">
    <text evidence="5">Lipid metabolism; fatty acid biosynthesis.</text>
</comment>
<dbReference type="PANTHER" id="PTHR42879:SF2">
    <property type="entry name" value="3-OXOACYL-[ACYL-CARRIER-PROTEIN] REDUCTASE FABG"/>
    <property type="match status" value="1"/>
</dbReference>
<sequence length="242" mass="24500">MRTALVTGGSRGIGAAVAGRLARDGFDVVLTYVSKPDAAAAVAAAIVAEGGQARALALDTSDPAAVAAFFAGHLKDADLHVLVNNAGITRDGLIVRMKDEDFAAVIGVNLIGAFTCLREAAKIMMKRRAGRIVNITSVVGQSGNAGQANYAAAKAGLVGLTKSAALELAPRGITVNAVAPGFVETDMTAGLPDAVKASFNERIPLKRACAPSEIAAAVGYLASDEAAYVTGQVLGVNGGMYM</sequence>
<dbReference type="InterPro" id="IPR050259">
    <property type="entry name" value="SDR"/>
</dbReference>
<dbReference type="NCBIfam" id="TIGR01830">
    <property type="entry name" value="3oxo_ACP_reduc"/>
    <property type="match status" value="1"/>
</dbReference>
<dbReference type="EMBL" id="CM001368">
    <property type="protein sequence ID" value="EHJ47853.1"/>
    <property type="molecule type" value="Genomic_DNA"/>
</dbReference>
<dbReference type="OrthoDB" id="9804774at2"/>
<dbReference type="InterPro" id="IPR057326">
    <property type="entry name" value="KR_dom"/>
</dbReference>
<dbReference type="AlphaFoldDB" id="G7QA23"/>
<dbReference type="PANTHER" id="PTHR42879">
    <property type="entry name" value="3-OXOACYL-(ACYL-CARRIER-PROTEIN) REDUCTASE"/>
    <property type="match status" value="1"/>
</dbReference>
<dbReference type="Gene3D" id="3.40.50.720">
    <property type="entry name" value="NAD(P)-binding Rossmann-like Domain"/>
    <property type="match status" value="1"/>
</dbReference>
<keyword evidence="5" id="KW-0275">Fatty acid biosynthesis</keyword>
<dbReference type="InterPro" id="IPR011284">
    <property type="entry name" value="3oxo_ACP_reduc"/>
</dbReference>
<evidence type="ECO:0000313" key="8">
    <source>
        <dbReference type="Proteomes" id="UP000004662"/>
    </source>
</evidence>
<dbReference type="eggNOG" id="COG1028">
    <property type="taxonomic scope" value="Bacteria"/>
</dbReference>
<dbReference type="HOGENOM" id="CLU_010194_1_3_7"/>
<evidence type="ECO:0000256" key="3">
    <source>
        <dbReference type="PIRSR" id="PIRSR611284-1"/>
    </source>
</evidence>
<evidence type="ECO:0000256" key="1">
    <source>
        <dbReference type="ARBA" id="ARBA00006484"/>
    </source>
</evidence>
<dbReference type="STRING" id="694327.DFW101_1846"/>
<dbReference type="EC" id="1.1.1.100" evidence="5"/>
<keyword evidence="5" id="KW-0276">Fatty acid metabolism</keyword>
<protein>
    <recommendedName>
        <fullName evidence="5">3-oxoacyl-[acyl-carrier-protein] reductase</fullName>
        <ecNumber evidence="5">1.1.1.100</ecNumber>
    </recommendedName>
</protein>
<name>G7QA23_9BACT</name>
<keyword evidence="4 5" id="KW-0521">NADP</keyword>
<keyword evidence="5" id="KW-0444">Lipid biosynthesis</keyword>
<dbReference type="InterPro" id="IPR036291">
    <property type="entry name" value="NAD(P)-bd_dom_sf"/>
</dbReference>
<dbReference type="PRINTS" id="PR00081">
    <property type="entry name" value="GDHRDH"/>
</dbReference>
<dbReference type="PROSITE" id="PS00061">
    <property type="entry name" value="ADH_SHORT"/>
    <property type="match status" value="1"/>
</dbReference>
<dbReference type="SUPFAM" id="SSF51735">
    <property type="entry name" value="NAD(P)-binding Rossmann-fold domains"/>
    <property type="match status" value="1"/>
</dbReference>
<gene>
    <name evidence="7" type="ORF">DFW101_1846</name>
</gene>
<evidence type="ECO:0000259" key="6">
    <source>
        <dbReference type="SMART" id="SM00822"/>
    </source>
</evidence>
<dbReference type="RefSeq" id="WP_009181242.1">
    <property type="nucleotide sequence ID" value="NZ_CM001368.1"/>
</dbReference>